<name>A0A2C9US78_MANES</name>
<dbReference type="PANTHER" id="PTHR37610">
    <property type="entry name" value="CCHC-TYPE DOMAIN-CONTAINING PROTEIN"/>
    <property type="match status" value="1"/>
</dbReference>
<reference evidence="2" key="1">
    <citation type="submission" date="2016-02" db="EMBL/GenBank/DDBJ databases">
        <title>WGS assembly of Manihot esculenta.</title>
        <authorList>
            <person name="Bredeson J.V."/>
            <person name="Prochnik S.E."/>
            <person name="Lyons J.B."/>
            <person name="Schmutz J."/>
            <person name="Grimwood J."/>
            <person name="Vrebalov J."/>
            <person name="Bart R.S."/>
            <person name="Amuge T."/>
            <person name="Ferguson M.E."/>
            <person name="Green R."/>
            <person name="Putnam N."/>
            <person name="Stites J."/>
            <person name="Rounsley S."/>
            <person name="Rokhsar D.S."/>
        </authorList>
    </citation>
    <scope>NUCLEOTIDE SEQUENCE [LARGE SCALE GENOMIC DNA]</scope>
    <source>
        <tissue evidence="2">Leaf</tissue>
    </source>
</reference>
<sequence>MLISVPLTGTNYHSWCRSMMTALRAKDKIGYINGKCAAPEEDSSNFKKWQRDCGSLPVTTRKSDRYRR</sequence>
<feature type="domain" description="Retrotransposon Copia-like N-terminal" evidence="1">
    <location>
        <begin position="1"/>
        <end position="40"/>
    </location>
</feature>
<dbReference type="PANTHER" id="PTHR37610:SF40">
    <property type="entry name" value="OS01G0909600 PROTEIN"/>
    <property type="match status" value="1"/>
</dbReference>
<dbReference type="InterPro" id="IPR029472">
    <property type="entry name" value="Copia-like_N"/>
</dbReference>
<dbReference type="EMBL" id="CM004399">
    <property type="protein sequence ID" value="OAY34169.1"/>
    <property type="molecule type" value="Genomic_DNA"/>
</dbReference>
<evidence type="ECO:0000313" key="2">
    <source>
        <dbReference type="EMBL" id="OAY34169.1"/>
    </source>
</evidence>
<proteinExistence type="predicted"/>
<evidence type="ECO:0000259" key="1">
    <source>
        <dbReference type="Pfam" id="PF14244"/>
    </source>
</evidence>
<dbReference type="AlphaFoldDB" id="A0A2C9US78"/>
<dbReference type="Pfam" id="PF14244">
    <property type="entry name" value="Retrotran_gag_3"/>
    <property type="match status" value="1"/>
</dbReference>
<accession>A0A2C9US78</accession>
<gene>
    <name evidence="2" type="ORF">MANES_13G155100</name>
</gene>
<organism evidence="2">
    <name type="scientific">Manihot esculenta</name>
    <name type="common">Cassava</name>
    <name type="synonym">Jatropha manihot</name>
    <dbReference type="NCBI Taxonomy" id="3983"/>
    <lineage>
        <taxon>Eukaryota</taxon>
        <taxon>Viridiplantae</taxon>
        <taxon>Streptophyta</taxon>
        <taxon>Embryophyta</taxon>
        <taxon>Tracheophyta</taxon>
        <taxon>Spermatophyta</taxon>
        <taxon>Magnoliopsida</taxon>
        <taxon>eudicotyledons</taxon>
        <taxon>Gunneridae</taxon>
        <taxon>Pentapetalae</taxon>
        <taxon>rosids</taxon>
        <taxon>fabids</taxon>
        <taxon>Malpighiales</taxon>
        <taxon>Euphorbiaceae</taxon>
        <taxon>Crotonoideae</taxon>
        <taxon>Manihoteae</taxon>
        <taxon>Manihot</taxon>
    </lineage>
</organism>
<protein>
    <recommendedName>
        <fullName evidence="1">Retrotransposon Copia-like N-terminal domain-containing protein</fullName>
    </recommendedName>
</protein>